<evidence type="ECO:0000313" key="4">
    <source>
        <dbReference type="Proteomes" id="UP000008983"/>
    </source>
</evidence>
<evidence type="ECO:0000313" key="3">
    <source>
        <dbReference type="EMBL" id="EGR32228.1"/>
    </source>
</evidence>
<dbReference type="STRING" id="857967.G0QRD0"/>
<sequence>MEELDGDEGLVDSYGRKAQRDLVQFVEFNKFQGSQYALANEVLKELPDQIVEYYLLKRIFPNDYQIQAGINYMDFVKQKQIKEDKNGEFLGIFFLIFVGIIIYCVFFQ</sequence>
<keyword evidence="1" id="KW-0812">Transmembrane</keyword>
<gene>
    <name evidence="3" type="ORF">IMG5_091760</name>
</gene>
<dbReference type="RefSeq" id="XP_004035714.1">
    <property type="nucleotide sequence ID" value="XM_004035666.1"/>
</dbReference>
<dbReference type="InParanoid" id="G0QRD0"/>
<dbReference type="GO" id="GO:0005544">
    <property type="term" value="F:calcium-dependent phospholipid binding"/>
    <property type="evidence" value="ECO:0007669"/>
    <property type="project" value="InterPro"/>
</dbReference>
<organism evidence="3 4">
    <name type="scientific">Ichthyophthirius multifiliis</name>
    <name type="common">White spot disease agent</name>
    <name type="synonym">Ich</name>
    <dbReference type="NCBI Taxonomy" id="5932"/>
    <lineage>
        <taxon>Eukaryota</taxon>
        <taxon>Sar</taxon>
        <taxon>Alveolata</taxon>
        <taxon>Ciliophora</taxon>
        <taxon>Intramacronucleata</taxon>
        <taxon>Oligohymenophorea</taxon>
        <taxon>Hymenostomatida</taxon>
        <taxon>Ophryoglenina</taxon>
        <taxon>Ichthyophthirius</taxon>
    </lineage>
</organism>
<evidence type="ECO:0000259" key="2">
    <source>
        <dbReference type="Pfam" id="PF07002"/>
    </source>
</evidence>
<feature type="transmembrane region" description="Helical" evidence="1">
    <location>
        <begin position="89"/>
        <end position="107"/>
    </location>
</feature>
<dbReference type="GeneID" id="14908382"/>
<dbReference type="OrthoDB" id="5855668at2759"/>
<dbReference type="PANTHER" id="PTHR10857">
    <property type="entry name" value="COPINE"/>
    <property type="match status" value="1"/>
</dbReference>
<dbReference type="Pfam" id="PF07002">
    <property type="entry name" value="Copine"/>
    <property type="match status" value="1"/>
</dbReference>
<feature type="domain" description="Copine C-terminal" evidence="2">
    <location>
        <begin position="1"/>
        <end position="59"/>
    </location>
</feature>
<dbReference type="PANTHER" id="PTHR10857:SF106">
    <property type="entry name" value="C2 DOMAIN-CONTAINING PROTEIN"/>
    <property type="match status" value="1"/>
</dbReference>
<keyword evidence="4" id="KW-1185">Reference proteome</keyword>
<keyword evidence="1" id="KW-1133">Transmembrane helix</keyword>
<dbReference type="GO" id="GO:0071277">
    <property type="term" value="P:cellular response to calcium ion"/>
    <property type="evidence" value="ECO:0007669"/>
    <property type="project" value="TreeGrafter"/>
</dbReference>
<keyword evidence="1" id="KW-0472">Membrane</keyword>
<dbReference type="AlphaFoldDB" id="G0QRD0"/>
<protein>
    <recommendedName>
        <fullName evidence="2">Copine C-terminal domain-containing protein</fullName>
    </recommendedName>
</protein>
<dbReference type="InterPro" id="IPR045052">
    <property type="entry name" value="Copine"/>
</dbReference>
<dbReference type="InterPro" id="IPR010734">
    <property type="entry name" value="Copine_C"/>
</dbReference>
<dbReference type="Proteomes" id="UP000008983">
    <property type="component" value="Unassembled WGS sequence"/>
</dbReference>
<reference evidence="3 4" key="1">
    <citation type="submission" date="2011-07" db="EMBL/GenBank/DDBJ databases">
        <authorList>
            <person name="Coyne R."/>
            <person name="Brami D."/>
            <person name="Johnson J."/>
            <person name="Hostetler J."/>
            <person name="Hannick L."/>
            <person name="Clark T."/>
            <person name="Cassidy-Hanley D."/>
            <person name="Inman J."/>
        </authorList>
    </citation>
    <scope>NUCLEOTIDE SEQUENCE [LARGE SCALE GENOMIC DNA]</scope>
    <source>
        <strain evidence="3 4">G5</strain>
    </source>
</reference>
<evidence type="ECO:0000256" key="1">
    <source>
        <dbReference type="SAM" id="Phobius"/>
    </source>
</evidence>
<name>G0QRD0_ICHMU</name>
<proteinExistence type="predicted"/>
<accession>G0QRD0</accession>
<dbReference type="EMBL" id="GL983749">
    <property type="protein sequence ID" value="EGR32228.1"/>
    <property type="molecule type" value="Genomic_DNA"/>
</dbReference>
<dbReference type="GO" id="GO:0005886">
    <property type="term" value="C:plasma membrane"/>
    <property type="evidence" value="ECO:0007669"/>
    <property type="project" value="TreeGrafter"/>
</dbReference>